<keyword evidence="5 6" id="KW-0472">Membrane</keyword>
<keyword evidence="2" id="KW-1003">Cell membrane</keyword>
<accession>A0A085VBE7</accession>
<dbReference type="GO" id="GO:0005886">
    <property type="term" value="C:plasma membrane"/>
    <property type="evidence" value="ECO:0007669"/>
    <property type="project" value="UniProtKB-SubCell"/>
</dbReference>
<feature type="transmembrane region" description="Helical" evidence="6">
    <location>
        <begin position="221"/>
        <end position="246"/>
    </location>
</feature>
<reference evidence="7 8" key="1">
    <citation type="submission" date="2014-07" db="EMBL/GenBank/DDBJ databases">
        <title>Draft Genome Sequences of Environmental Pseudomonas syringae strains.</title>
        <authorList>
            <person name="Baltrus D.A."/>
            <person name="Berge O."/>
            <person name="Morris C."/>
        </authorList>
    </citation>
    <scope>NUCLEOTIDE SEQUENCE [LARGE SCALE GENOMIC DNA]</scope>
    <source>
        <strain evidence="7 8">CEB003</strain>
    </source>
</reference>
<dbReference type="EMBL" id="JPQT01000096">
    <property type="protein sequence ID" value="KFE52760.1"/>
    <property type="molecule type" value="Genomic_DNA"/>
</dbReference>
<dbReference type="CDD" id="cd06580">
    <property type="entry name" value="TM_PBP1_transp_TpRbsC_like"/>
    <property type="match status" value="1"/>
</dbReference>
<evidence type="ECO:0000256" key="4">
    <source>
        <dbReference type="ARBA" id="ARBA00022989"/>
    </source>
</evidence>
<dbReference type="AlphaFoldDB" id="A0A085VBE7"/>
<name>A0A085VBE7_PSESX</name>
<feature type="transmembrane region" description="Helical" evidence="6">
    <location>
        <begin position="118"/>
        <end position="135"/>
    </location>
</feature>
<feature type="transmembrane region" description="Helical" evidence="6">
    <location>
        <begin position="346"/>
        <end position="365"/>
    </location>
</feature>
<evidence type="ECO:0000256" key="2">
    <source>
        <dbReference type="ARBA" id="ARBA00022475"/>
    </source>
</evidence>
<feature type="transmembrane region" description="Helical" evidence="6">
    <location>
        <begin position="174"/>
        <end position="193"/>
    </location>
</feature>
<feature type="transmembrane region" description="Helical" evidence="6">
    <location>
        <begin position="293"/>
        <end position="312"/>
    </location>
</feature>
<dbReference type="Proteomes" id="UP000028643">
    <property type="component" value="Unassembled WGS sequence"/>
</dbReference>
<feature type="transmembrane region" description="Helical" evidence="6">
    <location>
        <begin position="141"/>
        <end position="162"/>
    </location>
</feature>
<dbReference type="PANTHER" id="PTHR47089">
    <property type="entry name" value="ABC TRANSPORTER, PERMEASE PROTEIN"/>
    <property type="match status" value="1"/>
</dbReference>
<evidence type="ECO:0000256" key="1">
    <source>
        <dbReference type="ARBA" id="ARBA00004429"/>
    </source>
</evidence>
<evidence type="ECO:0000256" key="5">
    <source>
        <dbReference type="ARBA" id="ARBA00023136"/>
    </source>
</evidence>
<keyword evidence="3 6" id="KW-0812">Transmembrane</keyword>
<protein>
    <submittedName>
        <fullName evidence="7">ABC transporter permease</fullName>
    </submittedName>
</protein>
<feature type="transmembrane region" description="Helical" evidence="6">
    <location>
        <begin position="85"/>
        <end position="106"/>
    </location>
</feature>
<feature type="transmembrane region" description="Helical" evidence="6">
    <location>
        <begin position="267"/>
        <end position="287"/>
    </location>
</feature>
<comment type="subcellular location">
    <subcellularLocation>
        <location evidence="1">Cell inner membrane</location>
        <topology evidence="1">Multi-pass membrane protein</topology>
    </subcellularLocation>
</comment>
<sequence>MTEVIPESMLHATPSPKPRGQPLLARRYALEIRQQLAWYWQALIIALALVVGLGISAAILVGAGVPAEELLNEFVVLTVLDPQNFKSVLFQAAPMILVGLAGCMAFRARFWNLGLEGQMIWGGIGATAISLFEVGPPAIRLPLMLAAAMICGVLWTLAPVLLKLRLKVNEIISTLMLNYIAANFLLHLLYGSWKDPRDNFPYSPAFRSFERLPDLFDGYNAAILLAGLVTLFTLWFIGISRAGLYLRFVDANPRVASAVGVPVRKMIIGTVLLSGALAGIAGFIVTAGQEGRLTQAFYQGYGFSGILIAFLARTNPLAATIVALLVAMLFVAGRSLQVFYQIPFSMVQLIQAILVICVASSDFFIRHRMRRIQVVQGGES</sequence>
<gene>
    <name evidence="7" type="ORF">IV02_07725</name>
</gene>
<comment type="caution">
    <text evidence="7">The sequence shown here is derived from an EMBL/GenBank/DDBJ whole genome shotgun (WGS) entry which is preliminary data.</text>
</comment>
<organism evidence="7 8">
    <name type="scientific">Pseudomonas syringae</name>
    <dbReference type="NCBI Taxonomy" id="317"/>
    <lineage>
        <taxon>Bacteria</taxon>
        <taxon>Pseudomonadati</taxon>
        <taxon>Pseudomonadota</taxon>
        <taxon>Gammaproteobacteria</taxon>
        <taxon>Pseudomonadales</taxon>
        <taxon>Pseudomonadaceae</taxon>
        <taxon>Pseudomonas</taxon>
    </lineage>
</organism>
<dbReference type="PANTHER" id="PTHR47089:SF1">
    <property type="entry name" value="GUANOSINE ABC TRANSPORTER PERMEASE PROTEIN NUPP"/>
    <property type="match status" value="1"/>
</dbReference>
<evidence type="ECO:0000256" key="3">
    <source>
        <dbReference type="ARBA" id="ARBA00022692"/>
    </source>
</evidence>
<dbReference type="GO" id="GO:0022857">
    <property type="term" value="F:transmembrane transporter activity"/>
    <property type="evidence" value="ECO:0007669"/>
    <property type="project" value="InterPro"/>
</dbReference>
<feature type="transmembrane region" description="Helical" evidence="6">
    <location>
        <begin position="36"/>
        <end position="65"/>
    </location>
</feature>
<proteinExistence type="predicted"/>
<dbReference type="PATRIC" id="fig|317.174.peg.1572"/>
<dbReference type="InterPro" id="IPR001851">
    <property type="entry name" value="ABC_transp_permease"/>
</dbReference>
<evidence type="ECO:0000256" key="6">
    <source>
        <dbReference type="SAM" id="Phobius"/>
    </source>
</evidence>
<evidence type="ECO:0000313" key="7">
    <source>
        <dbReference type="EMBL" id="KFE52760.1"/>
    </source>
</evidence>
<evidence type="ECO:0000313" key="8">
    <source>
        <dbReference type="Proteomes" id="UP000028643"/>
    </source>
</evidence>
<feature type="transmembrane region" description="Helical" evidence="6">
    <location>
        <begin position="319"/>
        <end position="340"/>
    </location>
</feature>
<dbReference type="Pfam" id="PF02653">
    <property type="entry name" value="BPD_transp_2"/>
    <property type="match status" value="1"/>
</dbReference>
<keyword evidence="4 6" id="KW-1133">Transmembrane helix</keyword>